<dbReference type="Proteomes" id="UP001601948">
    <property type="component" value="Unassembled WGS sequence"/>
</dbReference>
<keyword evidence="1" id="KW-0472">Membrane</keyword>
<accession>A0ABW6QV31</accession>
<comment type="caution">
    <text evidence="2">The sequence shown here is derived from an EMBL/GenBank/DDBJ whole genome shotgun (WGS) entry which is preliminary data.</text>
</comment>
<protein>
    <recommendedName>
        <fullName evidence="4">Secreted protein</fullName>
    </recommendedName>
</protein>
<evidence type="ECO:0008006" key="4">
    <source>
        <dbReference type="Google" id="ProtNLM"/>
    </source>
</evidence>
<proteinExistence type="predicted"/>
<name>A0ABW6QV31_9NOCA</name>
<dbReference type="EMBL" id="JBIAPI010000005">
    <property type="protein sequence ID" value="MFF3225106.1"/>
    <property type="molecule type" value="Genomic_DNA"/>
</dbReference>
<keyword evidence="1" id="KW-0812">Transmembrane</keyword>
<keyword evidence="3" id="KW-1185">Reference proteome</keyword>
<evidence type="ECO:0000313" key="3">
    <source>
        <dbReference type="Proteomes" id="UP001601948"/>
    </source>
</evidence>
<sequence>MLGQVLGTLAGVAVGGALAFIATYANERAKWSRSHAVRWDERRLSAYVEYSNCITRMHALAHRIAASRDLTTDVEPLSVDHGLPLLIEAEAERSLRWQAVLLLGDSRATDAGHQLNQCTWVLEWFARGKLTDRDDWELARAQAHRLRREFVVEARRDMGVSPSDSAALTQATNWTPESILGPLRSRTTP</sequence>
<feature type="transmembrane region" description="Helical" evidence="1">
    <location>
        <begin position="6"/>
        <end position="25"/>
    </location>
</feature>
<organism evidence="2 3">
    <name type="scientific">Nocardia suismassiliense</name>
    <dbReference type="NCBI Taxonomy" id="2077092"/>
    <lineage>
        <taxon>Bacteria</taxon>
        <taxon>Bacillati</taxon>
        <taxon>Actinomycetota</taxon>
        <taxon>Actinomycetes</taxon>
        <taxon>Mycobacteriales</taxon>
        <taxon>Nocardiaceae</taxon>
        <taxon>Nocardia</taxon>
    </lineage>
</organism>
<keyword evidence="1" id="KW-1133">Transmembrane helix</keyword>
<gene>
    <name evidence="2" type="ORF">ACFYV7_20110</name>
</gene>
<evidence type="ECO:0000313" key="2">
    <source>
        <dbReference type="EMBL" id="MFF3225106.1"/>
    </source>
</evidence>
<dbReference type="RefSeq" id="WP_387719381.1">
    <property type="nucleotide sequence ID" value="NZ_JBIAPI010000005.1"/>
</dbReference>
<reference evidence="2 3" key="1">
    <citation type="submission" date="2024-10" db="EMBL/GenBank/DDBJ databases">
        <title>The Natural Products Discovery Center: Release of the First 8490 Sequenced Strains for Exploring Actinobacteria Biosynthetic Diversity.</title>
        <authorList>
            <person name="Kalkreuter E."/>
            <person name="Kautsar S.A."/>
            <person name="Yang D."/>
            <person name="Bader C.D."/>
            <person name="Teijaro C.N."/>
            <person name="Fluegel L."/>
            <person name="Davis C.M."/>
            <person name="Simpson J.R."/>
            <person name="Lauterbach L."/>
            <person name="Steele A.D."/>
            <person name="Gui C."/>
            <person name="Meng S."/>
            <person name="Li G."/>
            <person name="Viehrig K."/>
            <person name="Ye F."/>
            <person name="Su P."/>
            <person name="Kiefer A.F."/>
            <person name="Nichols A."/>
            <person name="Cepeda A.J."/>
            <person name="Yan W."/>
            <person name="Fan B."/>
            <person name="Jiang Y."/>
            <person name="Adhikari A."/>
            <person name="Zheng C.-J."/>
            <person name="Schuster L."/>
            <person name="Cowan T.M."/>
            <person name="Smanski M.J."/>
            <person name="Chevrette M.G."/>
            <person name="De Carvalho L.P.S."/>
            <person name="Shen B."/>
        </authorList>
    </citation>
    <scope>NUCLEOTIDE SEQUENCE [LARGE SCALE GENOMIC DNA]</scope>
    <source>
        <strain evidence="2 3">NPDC003040</strain>
    </source>
</reference>
<evidence type="ECO:0000256" key="1">
    <source>
        <dbReference type="SAM" id="Phobius"/>
    </source>
</evidence>